<evidence type="ECO:0000259" key="2">
    <source>
        <dbReference type="Pfam" id="PF12770"/>
    </source>
</evidence>
<dbReference type="AlphaFoldDB" id="A0A4Y9Y8Z8"/>
<keyword evidence="4" id="KW-1185">Reference proteome</keyword>
<dbReference type="Gene3D" id="1.25.40.10">
    <property type="entry name" value="Tetratricopeptide repeat domain"/>
    <property type="match status" value="1"/>
</dbReference>
<feature type="region of interest" description="Disordered" evidence="1">
    <location>
        <begin position="361"/>
        <end position="422"/>
    </location>
</feature>
<organism evidence="3 4">
    <name type="scientific">Dentipellis fragilis</name>
    <dbReference type="NCBI Taxonomy" id="205917"/>
    <lineage>
        <taxon>Eukaryota</taxon>
        <taxon>Fungi</taxon>
        <taxon>Dikarya</taxon>
        <taxon>Basidiomycota</taxon>
        <taxon>Agaricomycotina</taxon>
        <taxon>Agaricomycetes</taxon>
        <taxon>Russulales</taxon>
        <taxon>Hericiaceae</taxon>
        <taxon>Dentipellis</taxon>
    </lineage>
</organism>
<proteinExistence type="predicted"/>
<dbReference type="OrthoDB" id="9991317at2759"/>
<name>A0A4Y9Y8Z8_9AGAM</name>
<dbReference type="Proteomes" id="UP000298327">
    <property type="component" value="Unassembled WGS sequence"/>
</dbReference>
<feature type="domain" description="CHAT" evidence="2">
    <location>
        <begin position="814"/>
        <end position="1120"/>
    </location>
</feature>
<dbReference type="STRING" id="205917.A0A4Y9Y8Z8"/>
<evidence type="ECO:0000313" key="4">
    <source>
        <dbReference type="Proteomes" id="UP000298327"/>
    </source>
</evidence>
<evidence type="ECO:0000256" key="1">
    <source>
        <dbReference type="SAM" id="MobiDB-lite"/>
    </source>
</evidence>
<protein>
    <recommendedName>
        <fullName evidence="2">CHAT domain-containing protein</fullName>
    </recommendedName>
</protein>
<accession>A0A4Y9Y8Z8</accession>
<evidence type="ECO:0000313" key="3">
    <source>
        <dbReference type="EMBL" id="TFY58652.1"/>
    </source>
</evidence>
<dbReference type="InterPro" id="IPR011990">
    <property type="entry name" value="TPR-like_helical_dom_sf"/>
</dbReference>
<dbReference type="Pfam" id="PF12770">
    <property type="entry name" value="CHAT"/>
    <property type="match status" value="1"/>
</dbReference>
<dbReference type="InterPro" id="IPR024983">
    <property type="entry name" value="CHAT_dom"/>
</dbReference>
<feature type="compositionally biased region" description="Basic and acidic residues" evidence="1">
    <location>
        <begin position="361"/>
        <end position="370"/>
    </location>
</feature>
<gene>
    <name evidence="3" type="ORF">EVG20_g8066</name>
</gene>
<sequence>MSAKATSSLSPMSSVPRSQSILSRNSGWQARLPWIWDILYSCVLGILLSCLQHIFSVAHPHYIRLPATGEIESLSLLDVLGLLEASEPDSAGITDCNLKGSELHMTRGQLARRCYELSGGLSYLRSAIMSFSKALPLSGAQEAFICHVLATTYLVYIEKTTMNEEEFGIAVSLLRRAVTLISEDDPNRPSWLALLGDSLSNRHKRSGDIEDIHNAITFLQEAALLTPPDDPSKPHQLGNLASALTIRFDCLGNIDDMNNAIDALHEATDCPEASASSKAMLLNDLGVALQRRFQGIGNVEDIDDAVVTQRSAVQLMPKGDPKRHVLLLRLASALSCRFERLGNIRDMAEAAVTLAEAIHRLSSDSEHPEPIDSDSTESTAPGFLLDRAAGDEAASSQRLDGPPTSDEIRKSGHLTTGSPVEQAADAEFTGDRFHKGYQQSKDLSDLDQAIDHHRRAVILAPDGHPDKFRQLRGLGSVLAVRFQDSEDKLMDDINGSILAFSEAVHLLPDYRPDKTRMLYDLAHAYELRYIHNPTPADAFATLSNFRSAALLPAGRPLTRYQACQAWAKSALLQQLVDSACEGYNTMMDLIPLVVWLGKTIAERHKEITDIGKSVHLAVMIALECNMPEKALTWLEQGRSIVWHQQLSLRTPLEDLRRNNPSLADRFQCVTEALDQASTRRSTLASAVSWDDRDSLEQAEQAHRRLAAEWDEILLQVRTLPAFKDFLLPRSIDELRKGEKFGHIVVLTAAGPRCNAILLRQGSGQIEHKRLEEFSGFKAEKLRDEMRELLQASNVRARGSKPCFGLGWAGGFDKILSVLWEAVVKPVLQALKLEVSAALIHSRKRYLSGNGLQLPAPGKPLPRIIWCPTGPLSFLPIHAAGLYNQVNAGHKVADYAICSYTTTVTALLQDPPPSSSNFDSILAVSQPNTPNLAALPETEVEVQKIRDCNLPVRLEWLNGPEAAVDKVRARISQSNWVHLACHAIQHPTEPLESAFCLHDGSLELGDIIQQSHAHAELAFLSACQTSAGDQKLSDEAVHLAAGMQMAGYRSVVATMWSIKDADGPTIASYFYRRMFDGGRPDCARAAGALYDAVEQLREETRPGSGITDEWFLRWVPFIHLGM</sequence>
<dbReference type="EMBL" id="SEOQ01000668">
    <property type="protein sequence ID" value="TFY58652.1"/>
    <property type="molecule type" value="Genomic_DNA"/>
</dbReference>
<reference evidence="3 4" key="1">
    <citation type="submission" date="2019-02" db="EMBL/GenBank/DDBJ databases">
        <title>Genome sequencing of the rare red list fungi Dentipellis fragilis.</title>
        <authorList>
            <person name="Buettner E."/>
            <person name="Kellner H."/>
        </authorList>
    </citation>
    <scope>NUCLEOTIDE SEQUENCE [LARGE SCALE GENOMIC DNA]</scope>
    <source>
        <strain evidence="3 4">DSM 105465</strain>
    </source>
</reference>
<comment type="caution">
    <text evidence="3">The sequence shown here is derived from an EMBL/GenBank/DDBJ whole genome shotgun (WGS) entry which is preliminary data.</text>
</comment>